<gene>
    <name evidence="1" type="ORF">H0264_01940</name>
</gene>
<keyword evidence="2" id="KW-1185">Reference proteome</keyword>
<reference evidence="1 2" key="1">
    <citation type="submission" date="2020-07" db="EMBL/GenBank/DDBJ databases">
        <authorList>
            <person name="Zhuang K."/>
            <person name="Ran Y."/>
        </authorList>
    </citation>
    <scope>NUCLEOTIDE SEQUENCE [LARGE SCALE GENOMIC DNA]</scope>
    <source>
        <strain evidence="1 2">WCH-YHL-001</strain>
    </source>
</reference>
<name>A0A7D6VJ28_9NOCA</name>
<dbReference type="EMBL" id="CP059399">
    <property type="protein sequence ID" value="QLY31176.1"/>
    <property type="molecule type" value="Genomic_DNA"/>
</dbReference>
<evidence type="ECO:0000313" key="1">
    <source>
        <dbReference type="EMBL" id="QLY31176.1"/>
    </source>
</evidence>
<dbReference type="RefSeq" id="WP_181582372.1">
    <property type="nucleotide sequence ID" value="NZ_CP059399.1"/>
</dbReference>
<dbReference type="KEGG" id="nhu:H0264_01940"/>
<dbReference type="Proteomes" id="UP000515512">
    <property type="component" value="Chromosome"/>
</dbReference>
<protein>
    <submittedName>
        <fullName evidence="1">Uncharacterized protein</fullName>
    </submittedName>
</protein>
<organism evidence="1 2">
    <name type="scientific">Nocardia huaxiensis</name>
    <dbReference type="NCBI Taxonomy" id="2755382"/>
    <lineage>
        <taxon>Bacteria</taxon>
        <taxon>Bacillati</taxon>
        <taxon>Actinomycetota</taxon>
        <taxon>Actinomycetes</taxon>
        <taxon>Mycobacteriales</taxon>
        <taxon>Nocardiaceae</taxon>
        <taxon>Nocardia</taxon>
    </lineage>
</organism>
<sequence length="143" mass="15858">MSDQLLAEAHRFLDWARAEGARLDGSDLSVLFVQGVVESMAEDTEEAPSLRAVKLLGYSVYLAELLARTCPGVRCVIDGEGMRLDDVRAVDDAGVVQFTLNWIYNCLDDPDGDDLGFKFICALRDFGELERARHLKDLLGYEG</sequence>
<proteinExistence type="predicted"/>
<accession>A0A7D6VJ28</accession>
<evidence type="ECO:0000313" key="2">
    <source>
        <dbReference type="Proteomes" id="UP000515512"/>
    </source>
</evidence>
<dbReference type="AlphaFoldDB" id="A0A7D6VJ28"/>